<gene>
    <name evidence="9" type="ORF">Krac_10397</name>
</gene>
<evidence type="ECO:0000256" key="6">
    <source>
        <dbReference type="ARBA" id="ARBA00023136"/>
    </source>
</evidence>
<feature type="transmembrane region" description="Helical" evidence="7">
    <location>
        <begin position="279"/>
        <end position="299"/>
    </location>
</feature>
<dbReference type="PROSITE" id="PS50850">
    <property type="entry name" value="MFS"/>
    <property type="match status" value="1"/>
</dbReference>
<keyword evidence="10" id="KW-1185">Reference proteome</keyword>
<feature type="transmembrane region" description="Helical" evidence="7">
    <location>
        <begin position="513"/>
        <end position="533"/>
    </location>
</feature>
<dbReference type="SUPFAM" id="SSF103473">
    <property type="entry name" value="MFS general substrate transporter"/>
    <property type="match status" value="1"/>
</dbReference>
<feature type="transmembrane region" description="Helical" evidence="7">
    <location>
        <begin position="448"/>
        <end position="476"/>
    </location>
</feature>
<feature type="domain" description="Major facilitator superfamily (MFS) profile" evidence="8">
    <location>
        <begin position="152"/>
        <end position="537"/>
    </location>
</feature>
<dbReference type="InterPro" id="IPR020846">
    <property type="entry name" value="MFS_dom"/>
</dbReference>
<feature type="transmembrane region" description="Helical" evidence="7">
    <location>
        <begin position="6"/>
        <end position="26"/>
    </location>
</feature>
<organism evidence="9 10">
    <name type="scientific">Ktedonobacter racemifer DSM 44963</name>
    <dbReference type="NCBI Taxonomy" id="485913"/>
    <lineage>
        <taxon>Bacteria</taxon>
        <taxon>Bacillati</taxon>
        <taxon>Chloroflexota</taxon>
        <taxon>Ktedonobacteria</taxon>
        <taxon>Ktedonobacterales</taxon>
        <taxon>Ktedonobacteraceae</taxon>
        <taxon>Ktedonobacter</taxon>
    </lineage>
</organism>
<dbReference type="FunCoup" id="D6TGW2">
    <property type="interactions" value="42"/>
</dbReference>
<evidence type="ECO:0000259" key="8">
    <source>
        <dbReference type="PROSITE" id="PS50850"/>
    </source>
</evidence>
<dbReference type="eggNOG" id="COG1073">
    <property type="taxonomic scope" value="Bacteria"/>
</dbReference>
<dbReference type="eggNOG" id="COG2814">
    <property type="taxonomic scope" value="Bacteria"/>
</dbReference>
<evidence type="ECO:0000313" key="9">
    <source>
        <dbReference type="EMBL" id="EFH88891.1"/>
    </source>
</evidence>
<dbReference type="InterPro" id="IPR029058">
    <property type="entry name" value="AB_hydrolase_fold"/>
</dbReference>
<dbReference type="EMBL" id="ADVG01000001">
    <property type="protein sequence ID" value="EFH88891.1"/>
    <property type="molecule type" value="Genomic_DNA"/>
</dbReference>
<keyword evidence="6 7" id="KW-0472">Membrane</keyword>
<comment type="caution">
    <text evidence="9">The sequence shown here is derived from an EMBL/GenBank/DDBJ whole genome shotgun (WGS) entry which is preliminary data.</text>
</comment>
<dbReference type="Gene3D" id="1.20.1250.20">
    <property type="entry name" value="MFS general substrate transporter like domains"/>
    <property type="match status" value="2"/>
</dbReference>
<keyword evidence="3" id="KW-1003">Cell membrane</keyword>
<feature type="transmembrane region" description="Helical" evidence="7">
    <location>
        <begin position="217"/>
        <end position="234"/>
    </location>
</feature>
<sequence>MMFDPTLFLRICFSILTGMAFLLYGVRSLLIHGGRDTTVNPQELERLVAAAPDSTEHWQVSGAEHCRAYFADRQAYRTRVLTFFERALRPVPNPMTISQKDRQQTRSRRTVLPAESRALMEEQDAPKQEIPAAHRKRTMFHAFAMFTGYPRAYWYLLFGTLINGTATFVLPFESLYLVSVRHLLVSQASAIVALYGIGSCVSALLGGVLADRIGRRPTILSGLVGLTATTFALAFIQETWLIALLTFLMGFWISWYRPASNAVLADLIPQARQAQANSLVYWAYNLGMAASPLLASIIVPYIGYTILFCADGIGTALFCLLIFLGLPETRPTATRSSMHSVPQLKQAASTSGIWRNGRFLLYTGLSFFLTSIYFQYSSTLPADMQLHGLDAAHYGLVISINGIVVVLLGLPLSHLLTRFAPFKALAVSVLLLGAGFGLTALADSLFSLPLYAGSVLVWTIGEIIFVPVSATIVALLSPTTERGLYQGVARMSWGLSAFAGPLLGGLVLQQWGFALWIGCAVLGTGLAWSFLLLGRVKNRAQLNEEALPSSANALASKLVPSPEMEMYLAKCGKSVLTDGKRKAKTAAS</sequence>
<dbReference type="Gene3D" id="3.40.50.1820">
    <property type="entry name" value="alpha/beta hydrolase"/>
    <property type="match status" value="1"/>
</dbReference>
<feature type="transmembrane region" description="Helical" evidence="7">
    <location>
        <begin position="240"/>
        <end position="258"/>
    </location>
</feature>
<dbReference type="InterPro" id="IPR011701">
    <property type="entry name" value="MFS"/>
</dbReference>
<evidence type="ECO:0000256" key="4">
    <source>
        <dbReference type="ARBA" id="ARBA00022692"/>
    </source>
</evidence>
<name>D6TGW2_KTERA</name>
<evidence type="ECO:0000256" key="7">
    <source>
        <dbReference type="SAM" id="Phobius"/>
    </source>
</evidence>
<dbReference type="Proteomes" id="UP000004508">
    <property type="component" value="Unassembled WGS sequence"/>
</dbReference>
<feature type="transmembrane region" description="Helical" evidence="7">
    <location>
        <begin position="424"/>
        <end position="442"/>
    </location>
</feature>
<evidence type="ECO:0000256" key="2">
    <source>
        <dbReference type="ARBA" id="ARBA00022448"/>
    </source>
</evidence>
<feature type="transmembrane region" description="Helical" evidence="7">
    <location>
        <begin position="391"/>
        <end position="412"/>
    </location>
</feature>
<evidence type="ECO:0000256" key="3">
    <source>
        <dbReference type="ARBA" id="ARBA00022475"/>
    </source>
</evidence>
<dbReference type="InterPro" id="IPR036259">
    <property type="entry name" value="MFS_trans_sf"/>
</dbReference>
<dbReference type="STRING" id="485913.Krac_10397"/>
<dbReference type="SUPFAM" id="SSF53474">
    <property type="entry name" value="alpha/beta-Hydrolases"/>
    <property type="match status" value="1"/>
</dbReference>
<evidence type="ECO:0000256" key="1">
    <source>
        <dbReference type="ARBA" id="ARBA00004651"/>
    </source>
</evidence>
<dbReference type="Pfam" id="PF07690">
    <property type="entry name" value="MFS_1"/>
    <property type="match status" value="1"/>
</dbReference>
<dbReference type="CDD" id="cd17329">
    <property type="entry name" value="MFS_MdtH_MDR_like"/>
    <property type="match status" value="1"/>
</dbReference>
<dbReference type="InParanoid" id="D6TGW2"/>
<feature type="transmembrane region" description="Helical" evidence="7">
    <location>
        <begin position="305"/>
        <end position="326"/>
    </location>
</feature>
<proteinExistence type="predicted"/>
<dbReference type="PROSITE" id="PS00216">
    <property type="entry name" value="SUGAR_TRANSPORT_1"/>
    <property type="match status" value="1"/>
</dbReference>
<keyword evidence="4 7" id="KW-0812">Transmembrane</keyword>
<dbReference type="AlphaFoldDB" id="D6TGW2"/>
<dbReference type="PANTHER" id="PTHR23517:SF2">
    <property type="entry name" value="MULTIDRUG RESISTANCE PROTEIN MDTH"/>
    <property type="match status" value="1"/>
</dbReference>
<evidence type="ECO:0000256" key="5">
    <source>
        <dbReference type="ARBA" id="ARBA00022989"/>
    </source>
</evidence>
<dbReference type="GO" id="GO:0022857">
    <property type="term" value="F:transmembrane transporter activity"/>
    <property type="evidence" value="ECO:0007669"/>
    <property type="project" value="InterPro"/>
</dbReference>
<dbReference type="InterPro" id="IPR005829">
    <property type="entry name" value="Sugar_transporter_CS"/>
</dbReference>
<reference evidence="9 10" key="1">
    <citation type="journal article" date="2011" name="Stand. Genomic Sci.">
        <title>Non-contiguous finished genome sequence and contextual data of the filamentous soil bacterium Ktedonobacter racemifer type strain (SOSP1-21).</title>
        <authorList>
            <person name="Chang Y.J."/>
            <person name="Land M."/>
            <person name="Hauser L."/>
            <person name="Chertkov O."/>
            <person name="Del Rio T.G."/>
            <person name="Nolan M."/>
            <person name="Copeland A."/>
            <person name="Tice H."/>
            <person name="Cheng J.F."/>
            <person name="Lucas S."/>
            <person name="Han C."/>
            <person name="Goodwin L."/>
            <person name="Pitluck S."/>
            <person name="Ivanova N."/>
            <person name="Ovchinikova G."/>
            <person name="Pati A."/>
            <person name="Chen A."/>
            <person name="Palaniappan K."/>
            <person name="Mavromatis K."/>
            <person name="Liolios K."/>
            <person name="Brettin T."/>
            <person name="Fiebig A."/>
            <person name="Rohde M."/>
            <person name="Abt B."/>
            <person name="Goker M."/>
            <person name="Detter J.C."/>
            <person name="Woyke T."/>
            <person name="Bristow J."/>
            <person name="Eisen J.A."/>
            <person name="Markowitz V."/>
            <person name="Hugenholtz P."/>
            <person name="Kyrpides N.C."/>
            <person name="Klenk H.P."/>
            <person name="Lapidus A."/>
        </authorList>
    </citation>
    <scope>NUCLEOTIDE SEQUENCE [LARGE SCALE GENOMIC DNA]</scope>
    <source>
        <strain evidence="10">DSM 44963</strain>
    </source>
</reference>
<protein>
    <submittedName>
        <fullName evidence="9">Major facilitator superfamily MFS_1</fullName>
    </submittedName>
</protein>
<dbReference type="PANTHER" id="PTHR23517">
    <property type="entry name" value="RESISTANCE PROTEIN MDTM, PUTATIVE-RELATED-RELATED"/>
    <property type="match status" value="1"/>
</dbReference>
<evidence type="ECO:0000313" key="10">
    <source>
        <dbReference type="Proteomes" id="UP000004508"/>
    </source>
</evidence>
<feature type="transmembrane region" description="Helical" evidence="7">
    <location>
        <begin position="488"/>
        <end position="507"/>
    </location>
</feature>
<keyword evidence="2" id="KW-0813">Transport</keyword>
<keyword evidence="5 7" id="KW-1133">Transmembrane helix</keyword>
<feature type="transmembrane region" description="Helical" evidence="7">
    <location>
        <begin position="184"/>
        <end position="210"/>
    </location>
</feature>
<feature type="transmembrane region" description="Helical" evidence="7">
    <location>
        <begin position="359"/>
        <end position="376"/>
    </location>
</feature>
<feature type="transmembrane region" description="Helical" evidence="7">
    <location>
        <begin position="152"/>
        <end position="172"/>
    </location>
</feature>
<comment type="subcellular location">
    <subcellularLocation>
        <location evidence="1">Cell membrane</location>
        <topology evidence="1">Multi-pass membrane protein</topology>
    </subcellularLocation>
</comment>
<dbReference type="GO" id="GO:0005886">
    <property type="term" value="C:plasma membrane"/>
    <property type="evidence" value="ECO:0007669"/>
    <property type="project" value="UniProtKB-SubCell"/>
</dbReference>
<accession>D6TGW2</accession>
<dbReference type="InterPro" id="IPR050171">
    <property type="entry name" value="MFS_Transporters"/>
</dbReference>